<sequence length="77" mass="8972">MKRKKSLVNWGELFQVIDELLIKVEELYLASYIILMADSEIEELISDFVLNFGRKESIFSLFCHVDSYDTNFAVNSC</sequence>
<comment type="caution">
    <text evidence="1">The sequence shown here is derived from an EMBL/GenBank/DDBJ whole genome shotgun (WGS) entry which is preliminary data.</text>
</comment>
<dbReference type="AlphaFoldDB" id="A0A927D0J2"/>
<dbReference type="RefSeq" id="WP_190999958.1">
    <property type="nucleotide sequence ID" value="NZ_JACXSI010000069.1"/>
</dbReference>
<dbReference type="EMBL" id="JACXSI010000069">
    <property type="protein sequence ID" value="MBD3110426.1"/>
    <property type="molecule type" value="Genomic_DNA"/>
</dbReference>
<proteinExistence type="predicted"/>
<dbReference type="Proteomes" id="UP000602076">
    <property type="component" value="Unassembled WGS sequence"/>
</dbReference>
<protein>
    <submittedName>
        <fullName evidence="1">Uncharacterized protein</fullName>
    </submittedName>
</protein>
<name>A0A927D0J2_9BACI</name>
<gene>
    <name evidence="1" type="ORF">IEO70_19040</name>
</gene>
<evidence type="ECO:0000313" key="1">
    <source>
        <dbReference type="EMBL" id="MBD3110426.1"/>
    </source>
</evidence>
<organism evidence="1 2">
    <name type="scientific">Peribacillus faecalis</name>
    <dbReference type="NCBI Taxonomy" id="2772559"/>
    <lineage>
        <taxon>Bacteria</taxon>
        <taxon>Bacillati</taxon>
        <taxon>Bacillota</taxon>
        <taxon>Bacilli</taxon>
        <taxon>Bacillales</taxon>
        <taxon>Bacillaceae</taxon>
        <taxon>Peribacillus</taxon>
    </lineage>
</organism>
<keyword evidence="2" id="KW-1185">Reference proteome</keyword>
<reference evidence="1" key="1">
    <citation type="submission" date="2020-09" db="EMBL/GenBank/DDBJ databases">
        <title>Bacillus faecalis sp. nov., a moderately halophilic bacterium isolated from cow faeces.</title>
        <authorList>
            <person name="Jiang L."/>
            <person name="Lee J."/>
        </authorList>
    </citation>
    <scope>NUCLEOTIDE SEQUENCE</scope>
    <source>
        <strain evidence="1">AGMB 02131</strain>
    </source>
</reference>
<accession>A0A927D0J2</accession>
<evidence type="ECO:0000313" key="2">
    <source>
        <dbReference type="Proteomes" id="UP000602076"/>
    </source>
</evidence>